<dbReference type="PROSITE" id="PS51225">
    <property type="entry name" value="MARVEL"/>
    <property type="match status" value="1"/>
</dbReference>
<comment type="subcellular location">
    <subcellularLocation>
        <location evidence="1">Membrane</location>
        <topology evidence="1">Multi-pass membrane protein</topology>
    </subcellularLocation>
</comment>
<reference evidence="10 11" key="1">
    <citation type="submission" date="2020-08" db="EMBL/GenBank/DDBJ databases">
        <authorList>
            <person name="Koutsovoulos G."/>
            <person name="Danchin GJ E."/>
        </authorList>
    </citation>
    <scope>NUCLEOTIDE SEQUENCE [LARGE SCALE GENOMIC DNA]</scope>
</reference>
<keyword evidence="3 7" id="KW-0812">Transmembrane</keyword>
<evidence type="ECO:0000256" key="1">
    <source>
        <dbReference type="ARBA" id="ARBA00004141"/>
    </source>
</evidence>
<evidence type="ECO:0000256" key="5">
    <source>
        <dbReference type="ARBA" id="ARBA00023136"/>
    </source>
</evidence>
<dbReference type="PANTHER" id="PTHR10306:SF17">
    <property type="entry name" value="MARVEL DOMAIN-CONTAINING PROTEIN"/>
    <property type="match status" value="1"/>
</dbReference>
<dbReference type="PRINTS" id="PR00220">
    <property type="entry name" value="SYNAPTOPHYSN"/>
</dbReference>
<dbReference type="EMBL" id="CAJEWN010000492">
    <property type="protein sequence ID" value="CAD2184161.1"/>
    <property type="molecule type" value="Genomic_DNA"/>
</dbReference>
<keyword evidence="4 8" id="KW-1133">Transmembrane helix</keyword>
<dbReference type="OrthoDB" id="10006326at2759"/>
<evidence type="ECO:0000259" key="9">
    <source>
        <dbReference type="PROSITE" id="PS51225"/>
    </source>
</evidence>
<organism evidence="10 11">
    <name type="scientific">Meloidogyne enterolobii</name>
    <name type="common">Root-knot nematode worm</name>
    <name type="synonym">Meloidogyne mayaguensis</name>
    <dbReference type="NCBI Taxonomy" id="390850"/>
    <lineage>
        <taxon>Eukaryota</taxon>
        <taxon>Metazoa</taxon>
        <taxon>Ecdysozoa</taxon>
        <taxon>Nematoda</taxon>
        <taxon>Chromadorea</taxon>
        <taxon>Rhabditida</taxon>
        <taxon>Tylenchina</taxon>
        <taxon>Tylenchomorpha</taxon>
        <taxon>Tylenchoidea</taxon>
        <taxon>Meloidogynidae</taxon>
        <taxon>Meloidogyninae</taxon>
        <taxon>Meloidogyne</taxon>
    </lineage>
</organism>
<gene>
    <name evidence="10" type="ORF">MENT_LOCUS36501</name>
</gene>
<accession>A0A6V7WBS2</accession>
<evidence type="ECO:0000313" key="10">
    <source>
        <dbReference type="EMBL" id="CAD2184161.1"/>
    </source>
</evidence>
<comment type="similarity">
    <text evidence="2">Belongs to the synaptophysin/synaptobrevin family.</text>
</comment>
<proteinExistence type="inferred from homology"/>
<dbReference type="InterPro" id="IPR001285">
    <property type="entry name" value="Synaptophysin/porin"/>
</dbReference>
<protein>
    <recommendedName>
        <fullName evidence="9">MARVEL domain-containing protein</fullName>
    </recommendedName>
</protein>
<dbReference type="Pfam" id="PF01284">
    <property type="entry name" value="MARVEL"/>
    <property type="match status" value="1"/>
</dbReference>
<feature type="transmembrane region" description="Helical" evidence="8">
    <location>
        <begin position="34"/>
        <end position="54"/>
    </location>
</feature>
<evidence type="ECO:0000256" key="8">
    <source>
        <dbReference type="SAM" id="Phobius"/>
    </source>
</evidence>
<evidence type="ECO:0000256" key="7">
    <source>
        <dbReference type="PROSITE-ProRule" id="PRU00581"/>
    </source>
</evidence>
<evidence type="ECO:0000313" key="11">
    <source>
        <dbReference type="Proteomes" id="UP000580250"/>
    </source>
</evidence>
<dbReference type="InterPro" id="IPR008253">
    <property type="entry name" value="Marvel"/>
</dbReference>
<comment type="caution">
    <text evidence="10">The sequence shown here is derived from an EMBL/GenBank/DDBJ whole genome shotgun (WGS) entry which is preliminary data.</text>
</comment>
<dbReference type="GO" id="GO:0030672">
    <property type="term" value="C:synaptic vesicle membrane"/>
    <property type="evidence" value="ECO:0007669"/>
    <property type="project" value="TreeGrafter"/>
</dbReference>
<name>A0A6V7WBS2_MELEN</name>
<keyword evidence="6" id="KW-0325">Glycoprotein</keyword>
<evidence type="ECO:0000256" key="6">
    <source>
        <dbReference type="ARBA" id="ARBA00023180"/>
    </source>
</evidence>
<dbReference type="AlphaFoldDB" id="A0A6V7WBS2"/>
<keyword evidence="5 7" id="KW-0472">Membrane</keyword>
<feature type="transmembrane region" description="Helical" evidence="8">
    <location>
        <begin position="210"/>
        <end position="232"/>
    </location>
</feature>
<feature type="transmembrane region" description="Helical" evidence="8">
    <location>
        <begin position="114"/>
        <end position="136"/>
    </location>
</feature>
<feature type="transmembrane region" description="Helical" evidence="8">
    <location>
        <begin position="148"/>
        <end position="170"/>
    </location>
</feature>
<dbReference type="Proteomes" id="UP000580250">
    <property type="component" value="Unassembled WGS sequence"/>
</dbReference>
<sequence length="261" mass="29987">MAFNRKIKKMPIAPTQSSPMDRVYRRIDFEQLKMPIGFIRLLEAVFCLIVFAAFHGWQFDLDIKCGPPTKKNQTERATYEYHSLDISGYKVHRCNDSDTEVFLFKDDFGSGTDFYSYLIPLSLFLTTGMLLFYIFSYGVYASDDRLPILDLTVTALLAVFWMFGTLFFSISARRIEEATKPENVNATLAAIDICGGRKCEYTSYSVHATLAIASLAGVGLFILFTGNIWYIYKETPYFRNRQSRRNLHHNNLPAVEPYTLE</sequence>
<dbReference type="PANTHER" id="PTHR10306">
    <property type="entry name" value="SYNAPTOPHYSIN"/>
    <property type="match status" value="1"/>
</dbReference>
<evidence type="ECO:0000256" key="3">
    <source>
        <dbReference type="ARBA" id="ARBA00022692"/>
    </source>
</evidence>
<evidence type="ECO:0000256" key="4">
    <source>
        <dbReference type="ARBA" id="ARBA00022989"/>
    </source>
</evidence>
<evidence type="ECO:0000256" key="2">
    <source>
        <dbReference type="ARBA" id="ARBA00006476"/>
    </source>
</evidence>
<feature type="domain" description="MARVEL" evidence="9">
    <location>
        <begin position="31"/>
        <end position="236"/>
    </location>
</feature>